<dbReference type="KEGG" id="var:108346786"/>
<name>A0A8T0JSY5_PHAAN</name>
<reference evidence="2 3" key="1">
    <citation type="submission" date="2020-05" db="EMBL/GenBank/DDBJ databases">
        <title>Vigna angularis (adzuki bean) Var. LongXiaoDou No. 4 denovo assembly.</title>
        <authorList>
            <person name="Xiang H."/>
        </authorList>
    </citation>
    <scope>NUCLEOTIDE SEQUENCE [LARGE SCALE GENOMIC DNA]</scope>
    <source>
        <tissue evidence="2">Leaf</tissue>
    </source>
</reference>
<dbReference type="Proteomes" id="UP000743370">
    <property type="component" value="Unassembled WGS sequence"/>
</dbReference>
<dbReference type="AlphaFoldDB" id="A0A8T0JSY5"/>
<comment type="caution">
    <text evidence="2">The sequence shown here is derived from an EMBL/GenBank/DDBJ whole genome shotgun (WGS) entry which is preliminary data.</text>
</comment>
<proteinExistence type="predicted"/>
<organism evidence="2 3">
    <name type="scientific">Phaseolus angularis</name>
    <name type="common">Azuki bean</name>
    <name type="synonym">Vigna angularis</name>
    <dbReference type="NCBI Taxonomy" id="3914"/>
    <lineage>
        <taxon>Eukaryota</taxon>
        <taxon>Viridiplantae</taxon>
        <taxon>Streptophyta</taxon>
        <taxon>Embryophyta</taxon>
        <taxon>Tracheophyta</taxon>
        <taxon>Spermatophyta</taxon>
        <taxon>Magnoliopsida</taxon>
        <taxon>eudicotyledons</taxon>
        <taxon>Gunneridae</taxon>
        <taxon>Pentapetalae</taxon>
        <taxon>rosids</taxon>
        <taxon>fabids</taxon>
        <taxon>Fabales</taxon>
        <taxon>Fabaceae</taxon>
        <taxon>Papilionoideae</taxon>
        <taxon>50 kb inversion clade</taxon>
        <taxon>NPAAA clade</taxon>
        <taxon>indigoferoid/millettioid clade</taxon>
        <taxon>Phaseoleae</taxon>
        <taxon>Vigna</taxon>
    </lineage>
</organism>
<evidence type="ECO:0000313" key="3">
    <source>
        <dbReference type="Proteomes" id="UP000743370"/>
    </source>
</evidence>
<evidence type="ECO:0000313" key="2">
    <source>
        <dbReference type="EMBL" id="KAG2381100.1"/>
    </source>
</evidence>
<protein>
    <submittedName>
        <fullName evidence="2">Uncharacterized protein</fullName>
    </submittedName>
</protein>
<feature type="compositionally biased region" description="Acidic residues" evidence="1">
    <location>
        <begin position="139"/>
        <end position="202"/>
    </location>
</feature>
<accession>A0A8T0JSY5</accession>
<evidence type="ECO:0000256" key="1">
    <source>
        <dbReference type="SAM" id="MobiDB-lite"/>
    </source>
</evidence>
<sequence length="202" mass="23279">METSFSKVFFHSPNWHSLIRSARAFVPSFTNVVSLVRLDPFANIPSHSYVRASLPYSQRQRVTPLFVEREGHSLIRRGRGLFLYSHRASLAQPPSVTRPVSNLSSFHWLSWFSVNVSAFGHCCGVSKLQASAIERVDIDGDPEELEGEIQQQEDEEEYDEEEKEEKDDEEDSDDDDYDYDNNDSNNDDNNDDKDEDDNIIRK</sequence>
<gene>
    <name evidence="2" type="ORF">HKW66_Vig0204730</name>
</gene>
<feature type="region of interest" description="Disordered" evidence="1">
    <location>
        <begin position="137"/>
        <end position="202"/>
    </location>
</feature>
<dbReference type="EMBL" id="JABFOF010000009">
    <property type="protein sequence ID" value="KAG2381100.1"/>
    <property type="molecule type" value="Genomic_DNA"/>
</dbReference>